<proteinExistence type="predicted"/>
<evidence type="ECO:0000256" key="1">
    <source>
        <dbReference type="ARBA" id="ARBA00004141"/>
    </source>
</evidence>
<protein>
    <submittedName>
        <fullName evidence="7">Amino acid/polyamine transporter I</fullName>
    </submittedName>
</protein>
<feature type="region of interest" description="Disordered" evidence="5">
    <location>
        <begin position="1"/>
        <end position="30"/>
    </location>
</feature>
<feature type="transmembrane region" description="Helical" evidence="6">
    <location>
        <begin position="195"/>
        <end position="215"/>
    </location>
</feature>
<evidence type="ECO:0000313" key="7">
    <source>
        <dbReference type="EMBL" id="KAK1749747.1"/>
    </source>
</evidence>
<organism evidence="7 8">
    <name type="scientific">Echria macrotheca</name>
    <dbReference type="NCBI Taxonomy" id="438768"/>
    <lineage>
        <taxon>Eukaryota</taxon>
        <taxon>Fungi</taxon>
        <taxon>Dikarya</taxon>
        <taxon>Ascomycota</taxon>
        <taxon>Pezizomycotina</taxon>
        <taxon>Sordariomycetes</taxon>
        <taxon>Sordariomycetidae</taxon>
        <taxon>Sordariales</taxon>
        <taxon>Schizotheciaceae</taxon>
        <taxon>Echria</taxon>
    </lineage>
</organism>
<feature type="transmembrane region" description="Helical" evidence="6">
    <location>
        <begin position="266"/>
        <end position="288"/>
    </location>
</feature>
<comment type="subcellular location">
    <subcellularLocation>
        <location evidence="1">Membrane</location>
        <topology evidence="1">Multi-pass membrane protein</topology>
    </subcellularLocation>
</comment>
<sequence>MTSATTPLLDDSSQLPRTGPVDDDDHNSDAPQTSLLSFRDALSLTLSIQIGSGIFLSPSLVARNIPYPPTLAIPPPILALLVWATSGLLAWTCAACYAEMGSRIPVNGGPQEYLAFCFGDLVGFLTGWVCIWGVKPCSSAVLALFVGGYVGDAVGLEKGWEGVIALGVVAVVTVVNCVGNGVSKGVSMGLLGCKIIGVGFVIFMGIWTVLTGMGMEGRGVKAMHAEGDRGSYVDALVAAMWAYSGWEVLGLVGGNIRNPGKNFPRVMNSSMSIVLALTLFANVSYFSVLGFDEVARSTTLGLIFSQHFLGRAGSVLYAVAICLSTLGTLNVKMFTAGRLTQAAAERGYLPLMMKTVARRGSSKDDDEDHSILETRHLPPIIESPNSPVRLGDGSIPM</sequence>
<keyword evidence="4 6" id="KW-0472">Membrane</keyword>
<evidence type="ECO:0000256" key="4">
    <source>
        <dbReference type="ARBA" id="ARBA00023136"/>
    </source>
</evidence>
<comment type="caution">
    <text evidence="7">The sequence shown here is derived from an EMBL/GenBank/DDBJ whole genome shotgun (WGS) entry which is preliminary data.</text>
</comment>
<dbReference type="EMBL" id="MU839852">
    <property type="protein sequence ID" value="KAK1749747.1"/>
    <property type="molecule type" value="Genomic_DNA"/>
</dbReference>
<dbReference type="Gene3D" id="1.20.1740.10">
    <property type="entry name" value="Amino acid/polyamine transporter I"/>
    <property type="match status" value="1"/>
</dbReference>
<dbReference type="GO" id="GO:0015179">
    <property type="term" value="F:L-amino acid transmembrane transporter activity"/>
    <property type="evidence" value="ECO:0007669"/>
    <property type="project" value="TreeGrafter"/>
</dbReference>
<feature type="transmembrane region" description="Helical" evidence="6">
    <location>
        <begin position="163"/>
        <end position="183"/>
    </location>
</feature>
<feature type="compositionally biased region" description="Polar residues" evidence="5">
    <location>
        <begin position="1"/>
        <end position="16"/>
    </location>
</feature>
<feature type="transmembrane region" description="Helical" evidence="6">
    <location>
        <begin position="80"/>
        <end position="101"/>
    </location>
</feature>
<accession>A0AAJ0B1A2</accession>
<dbReference type="InterPro" id="IPR050598">
    <property type="entry name" value="AminoAcid_Transporter"/>
</dbReference>
<reference evidence="7" key="1">
    <citation type="submission" date="2023-06" db="EMBL/GenBank/DDBJ databases">
        <title>Genome-scale phylogeny and comparative genomics of the fungal order Sordariales.</title>
        <authorList>
            <consortium name="Lawrence Berkeley National Laboratory"/>
            <person name="Hensen N."/>
            <person name="Bonometti L."/>
            <person name="Westerberg I."/>
            <person name="Brannstrom I.O."/>
            <person name="Guillou S."/>
            <person name="Cros-Aarteil S."/>
            <person name="Calhoun S."/>
            <person name="Haridas S."/>
            <person name="Kuo A."/>
            <person name="Mondo S."/>
            <person name="Pangilinan J."/>
            <person name="Riley R."/>
            <person name="Labutti K."/>
            <person name="Andreopoulos B."/>
            <person name="Lipzen A."/>
            <person name="Chen C."/>
            <person name="Yanf M."/>
            <person name="Daum C."/>
            <person name="Ng V."/>
            <person name="Clum A."/>
            <person name="Steindorff A."/>
            <person name="Ohm R."/>
            <person name="Martin F."/>
            <person name="Silar P."/>
            <person name="Natvig D."/>
            <person name="Lalanne C."/>
            <person name="Gautier V."/>
            <person name="Ament-Velasquez S.L."/>
            <person name="Kruys A."/>
            <person name="Hutchinson M.I."/>
            <person name="Powell A.J."/>
            <person name="Barry K."/>
            <person name="Miller A.N."/>
            <person name="Grigoriev I.V."/>
            <person name="Debuchy R."/>
            <person name="Gladieux P."/>
            <person name="Thoren M.H."/>
            <person name="Johannesson H."/>
        </authorList>
    </citation>
    <scope>NUCLEOTIDE SEQUENCE</scope>
    <source>
        <strain evidence="7">PSN4</strain>
    </source>
</reference>
<gene>
    <name evidence="7" type="ORF">QBC47DRAFT_311322</name>
</gene>
<dbReference type="AlphaFoldDB" id="A0AAJ0B1A2"/>
<evidence type="ECO:0000256" key="5">
    <source>
        <dbReference type="SAM" id="MobiDB-lite"/>
    </source>
</evidence>
<dbReference type="Proteomes" id="UP001239445">
    <property type="component" value="Unassembled WGS sequence"/>
</dbReference>
<name>A0AAJ0B1A2_9PEZI</name>
<keyword evidence="2 6" id="KW-0812">Transmembrane</keyword>
<keyword evidence="3 6" id="KW-1133">Transmembrane helix</keyword>
<dbReference type="PANTHER" id="PTHR11785">
    <property type="entry name" value="AMINO ACID TRANSPORTER"/>
    <property type="match status" value="1"/>
</dbReference>
<dbReference type="PIRSF" id="PIRSF006060">
    <property type="entry name" value="AA_transporter"/>
    <property type="match status" value="1"/>
</dbReference>
<feature type="region of interest" description="Disordered" evidence="5">
    <location>
        <begin position="359"/>
        <end position="397"/>
    </location>
</feature>
<keyword evidence="8" id="KW-1185">Reference proteome</keyword>
<feature type="transmembrane region" description="Helical" evidence="6">
    <location>
        <begin position="308"/>
        <end position="329"/>
    </location>
</feature>
<dbReference type="GO" id="GO:0016020">
    <property type="term" value="C:membrane"/>
    <property type="evidence" value="ECO:0007669"/>
    <property type="project" value="UniProtKB-SubCell"/>
</dbReference>
<feature type="transmembrane region" description="Helical" evidence="6">
    <location>
        <begin position="235"/>
        <end position="254"/>
    </location>
</feature>
<evidence type="ECO:0000256" key="2">
    <source>
        <dbReference type="ARBA" id="ARBA00022692"/>
    </source>
</evidence>
<dbReference type="PANTHER" id="PTHR11785:SF402">
    <property type="entry name" value="AMINO ACID TRANSPORTER (EUROFUNG)"/>
    <property type="match status" value="1"/>
</dbReference>
<dbReference type="InterPro" id="IPR002293">
    <property type="entry name" value="AA/rel_permease1"/>
</dbReference>
<evidence type="ECO:0000256" key="3">
    <source>
        <dbReference type="ARBA" id="ARBA00022989"/>
    </source>
</evidence>
<dbReference type="Pfam" id="PF13520">
    <property type="entry name" value="AA_permease_2"/>
    <property type="match status" value="1"/>
</dbReference>
<evidence type="ECO:0000256" key="6">
    <source>
        <dbReference type="SAM" id="Phobius"/>
    </source>
</evidence>
<evidence type="ECO:0000313" key="8">
    <source>
        <dbReference type="Proteomes" id="UP001239445"/>
    </source>
</evidence>